<evidence type="ECO:0000313" key="1">
    <source>
        <dbReference type="EMBL" id="TFV94481.1"/>
    </source>
</evidence>
<gene>
    <name evidence="1" type="ORF">E4S40_10695</name>
</gene>
<dbReference type="EMBL" id="SPSB01000003">
    <property type="protein sequence ID" value="TFV94481.1"/>
    <property type="molecule type" value="Genomic_DNA"/>
</dbReference>
<name>A0A4Y9QPC6_9BACT</name>
<keyword evidence="2" id="KW-1185">Reference proteome</keyword>
<dbReference type="Proteomes" id="UP000297647">
    <property type="component" value="Unassembled WGS sequence"/>
</dbReference>
<comment type="caution">
    <text evidence="1">The sequence shown here is derived from an EMBL/GenBank/DDBJ whole genome shotgun (WGS) entry which is preliminary data.</text>
</comment>
<dbReference type="OrthoDB" id="840410at2"/>
<dbReference type="RefSeq" id="WP_135073850.1">
    <property type="nucleotide sequence ID" value="NZ_SPSB01000003.1"/>
</dbReference>
<protein>
    <submittedName>
        <fullName evidence="1">DUF4258 domain-containing protein</fullName>
    </submittedName>
</protein>
<evidence type="ECO:0000313" key="2">
    <source>
        <dbReference type="Proteomes" id="UP000297647"/>
    </source>
</evidence>
<sequence length="102" mass="11740">METRKLISIPQPTLHGKTRMGQRGISEEVALLVIKEGEVIHKQGLKFFFVPKAKRADWQVKDAEAVANLMVITDQSIREIITCYKSDRAIHRVKKKSKRLKK</sequence>
<organism evidence="1 2">
    <name type="scientific">Algoriphagus kandeliae</name>
    <dbReference type="NCBI Taxonomy" id="2562278"/>
    <lineage>
        <taxon>Bacteria</taxon>
        <taxon>Pseudomonadati</taxon>
        <taxon>Bacteroidota</taxon>
        <taxon>Cytophagia</taxon>
        <taxon>Cytophagales</taxon>
        <taxon>Cyclobacteriaceae</taxon>
        <taxon>Algoriphagus</taxon>
    </lineage>
</organism>
<dbReference type="AlphaFoldDB" id="A0A4Y9QPC6"/>
<reference evidence="1 2" key="1">
    <citation type="submission" date="2019-03" db="EMBL/GenBank/DDBJ databases">
        <title>Algoriphagus sp. nov, a new strain isolated from root system soil of mangrove plant Kandelia.</title>
        <authorList>
            <person name="Yin Q."/>
            <person name="Wang K."/>
            <person name="Song Z."/>
        </authorList>
    </citation>
    <scope>NUCLEOTIDE SEQUENCE [LARGE SCALE GENOMIC DNA]</scope>
    <source>
        <strain evidence="1 2">XY-J91</strain>
    </source>
</reference>
<proteinExistence type="predicted"/>
<accession>A0A4Y9QPC6</accession>